<dbReference type="GO" id="GO:0003677">
    <property type="term" value="F:DNA binding"/>
    <property type="evidence" value="ECO:0007669"/>
    <property type="project" value="InterPro"/>
</dbReference>
<dbReference type="GO" id="GO:0000150">
    <property type="term" value="F:DNA strand exchange activity"/>
    <property type="evidence" value="ECO:0007669"/>
    <property type="project" value="InterPro"/>
</dbReference>
<sequence length="558" mass="65187">MKKRCYIYTRVSTASQVDGYSLDAQREKLEEYAKLTDMVIVKEYSDEGKSGKNVEDRDDFKQMMKDIEDQKDNIDFVLVFKLSRFGRNTADILASVQKMQDYGVNLFSWDEKIDSSIDSGKLMISVLSAVSEIERDNILLQTMAGRKQKAREGKWNGGFAPYGYLLKEGELLIAEDEVEVIKVIYEQFTTTNKGINAVASYLNNNGYKKKKRQNGTLDAFSASFVKAVLDNPVYCGKIAYGRRRNEKIQGKRNQFHIVKQKEFPVYDGIHEAIVSEEIWQAAQEKRKTTGFKHEKKYSLEHAHILSGILKCPNCGAPMYGNVNRKKKKDGTYYRDYFYYACKHRRSVSGHKCNYSKQWSQDLVDDAVAEIITKLVHNEKFENAIKDKINSKIDTAQLEENLETLKKSYRQENTAKNKLAQQIDGLDVMDSSYERKYKDMQERLNKFYERIDSIEIEMEEVKTRIQNVKLDRLNSDGIYNILKMFDQFYDEFTDFEKQEFIKSFVEKIEIYPEELEDGRILKNIKFRFPVFFNGSEVSEISWDKESTVECVVRIYKEEK</sequence>
<dbReference type="InterPro" id="IPR038109">
    <property type="entry name" value="DNA_bind_recomb_sf"/>
</dbReference>
<evidence type="ECO:0000313" key="5">
    <source>
        <dbReference type="Proteomes" id="UP000035704"/>
    </source>
</evidence>
<evidence type="ECO:0000259" key="2">
    <source>
        <dbReference type="PROSITE" id="PS51736"/>
    </source>
</evidence>
<dbReference type="KEGG" id="cace:CACET_c27370"/>
<dbReference type="Proteomes" id="UP000035704">
    <property type="component" value="Chromosome"/>
</dbReference>
<accession>A0A0G3WE36</accession>
<feature type="coiled-coil region" evidence="1">
    <location>
        <begin position="394"/>
        <end position="470"/>
    </location>
</feature>
<dbReference type="Pfam" id="PF07508">
    <property type="entry name" value="Recombinase"/>
    <property type="match status" value="1"/>
</dbReference>
<dbReference type="SMART" id="SM00857">
    <property type="entry name" value="Resolvase"/>
    <property type="match status" value="1"/>
</dbReference>
<dbReference type="PANTHER" id="PTHR30461">
    <property type="entry name" value="DNA-INVERTASE FROM LAMBDOID PROPHAGE"/>
    <property type="match status" value="1"/>
</dbReference>
<dbReference type="InterPro" id="IPR025827">
    <property type="entry name" value="Zn_ribbon_recom_dom"/>
</dbReference>
<dbReference type="EMBL" id="CP009687">
    <property type="protein sequence ID" value="AKL96182.1"/>
    <property type="molecule type" value="Genomic_DNA"/>
</dbReference>
<protein>
    <submittedName>
        <fullName evidence="4">Site-specific recombinase, resolvase family</fullName>
    </submittedName>
</protein>
<gene>
    <name evidence="4" type="ORF">CACET_c27370</name>
</gene>
<dbReference type="PROSITE" id="PS51736">
    <property type="entry name" value="RECOMBINASES_3"/>
    <property type="match status" value="1"/>
</dbReference>
<keyword evidence="5" id="KW-1185">Reference proteome</keyword>
<dbReference type="STRING" id="84022.CACET_c27370"/>
<dbReference type="InterPro" id="IPR036162">
    <property type="entry name" value="Resolvase-like_N_sf"/>
</dbReference>
<dbReference type="AlphaFoldDB" id="A0A0G3WE36"/>
<dbReference type="Pfam" id="PF00239">
    <property type="entry name" value="Resolvase"/>
    <property type="match status" value="1"/>
</dbReference>
<feature type="domain" description="Recombinase" evidence="3">
    <location>
        <begin position="161"/>
        <end position="292"/>
    </location>
</feature>
<dbReference type="PROSITE" id="PS51737">
    <property type="entry name" value="RECOMBINASE_DNA_BIND"/>
    <property type="match status" value="1"/>
</dbReference>
<keyword evidence="1" id="KW-0175">Coiled coil</keyword>
<dbReference type="Gene3D" id="3.90.1750.20">
    <property type="entry name" value="Putative Large Serine Recombinase, Chain B, Domain 2"/>
    <property type="match status" value="1"/>
</dbReference>
<feature type="domain" description="Resolvase/invertase-type recombinase catalytic" evidence="2">
    <location>
        <begin position="4"/>
        <end position="153"/>
    </location>
</feature>
<evidence type="ECO:0000313" key="4">
    <source>
        <dbReference type="EMBL" id="AKL96182.1"/>
    </source>
</evidence>
<evidence type="ECO:0000259" key="3">
    <source>
        <dbReference type="PROSITE" id="PS51737"/>
    </source>
</evidence>
<dbReference type="PATRIC" id="fig|84022.6.peg.2780"/>
<dbReference type="Gene3D" id="3.40.50.1390">
    <property type="entry name" value="Resolvase, N-terminal catalytic domain"/>
    <property type="match status" value="1"/>
</dbReference>
<dbReference type="CDD" id="cd00338">
    <property type="entry name" value="Ser_Recombinase"/>
    <property type="match status" value="1"/>
</dbReference>
<dbReference type="InterPro" id="IPR050639">
    <property type="entry name" value="SSR_resolvase"/>
</dbReference>
<dbReference type="InterPro" id="IPR011109">
    <property type="entry name" value="DNA_bind_recombinase_dom"/>
</dbReference>
<name>A0A0G3WE36_9CLOT</name>
<reference evidence="4 5" key="1">
    <citation type="submission" date="2014-10" db="EMBL/GenBank/DDBJ databases">
        <title>Genome sequence of Clostridium aceticum DSM 1496.</title>
        <authorList>
            <person name="Poehlein A."/>
            <person name="Schiel-Bengelsdorf B."/>
            <person name="Gottschalk G."/>
            <person name="Duerre P."/>
            <person name="Daniel R."/>
        </authorList>
    </citation>
    <scope>NUCLEOTIDE SEQUENCE [LARGE SCALE GENOMIC DNA]</scope>
    <source>
        <strain evidence="4 5">DSM 1496</strain>
    </source>
</reference>
<dbReference type="InterPro" id="IPR006119">
    <property type="entry name" value="Resolv_N"/>
</dbReference>
<dbReference type="PANTHER" id="PTHR30461:SF23">
    <property type="entry name" value="DNA RECOMBINASE-RELATED"/>
    <property type="match status" value="1"/>
</dbReference>
<organism evidence="4 5">
    <name type="scientific">Clostridium aceticum</name>
    <dbReference type="NCBI Taxonomy" id="84022"/>
    <lineage>
        <taxon>Bacteria</taxon>
        <taxon>Bacillati</taxon>
        <taxon>Bacillota</taxon>
        <taxon>Clostridia</taxon>
        <taxon>Eubacteriales</taxon>
        <taxon>Clostridiaceae</taxon>
        <taxon>Clostridium</taxon>
    </lineage>
</organism>
<proteinExistence type="predicted"/>
<dbReference type="SUPFAM" id="SSF53041">
    <property type="entry name" value="Resolvase-like"/>
    <property type="match status" value="1"/>
</dbReference>
<dbReference type="Pfam" id="PF13408">
    <property type="entry name" value="Zn_ribbon_recom"/>
    <property type="match status" value="1"/>
</dbReference>
<evidence type="ECO:0000256" key="1">
    <source>
        <dbReference type="SAM" id="Coils"/>
    </source>
</evidence>